<feature type="compositionally biased region" description="Polar residues" evidence="1">
    <location>
        <begin position="1"/>
        <end position="11"/>
    </location>
</feature>
<feature type="region of interest" description="Disordered" evidence="1">
    <location>
        <begin position="1"/>
        <end position="85"/>
    </location>
</feature>
<keyword evidence="3" id="KW-1185">Reference proteome</keyword>
<dbReference type="EMBL" id="CAJPVJ010033507">
    <property type="protein sequence ID" value="CAG2180749.1"/>
    <property type="molecule type" value="Genomic_DNA"/>
</dbReference>
<feature type="compositionally biased region" description="Low complexity" evidence="1">
    <location>
        <begin position="65"/>
        <end position="85"/>
    </location>
</feature>
<dbReference type="EMBL" id="OC948332">
    <property type="protein sequence ID" value="CAD7663612.1"/>
    <property type="molecule type" value="Genomic_DNA"/>
</dbReference>
<dbReference type="Proteomes" id="UP000728032">
    <property type="component" value="Unassembled WGS sequence"/>
</dbReference>
<proteinExistence type="predicted"/>
<dbReference type="AlphaFoldDB" id="A0A7R9QZ22"/>
<gene>
    <name evidence="2" type="ORF">ONB1V03_LOCUS20170</name>
</gene>
<name>A0A7R9QZ22_9ACAR</name>
<evidence type="ECO:0000256" key="1">
    <source>
        <dbReference type="SAM" id="MobiDB-lite"/>
    </source>
</evidence>
<accession>A0A7R9QZ22</accession>
<feature type="non-terminal residue" evidence="2">
    <location>
        <position position="85"/>
    </location>
</feature>
<organism evidence="2">
    <name type="scientific">Oppiella nova</name>
    <dbReference type="NCBI Taxonomy" id="334625"/>
    <lineage>
        <taxon>Eukaryota</taxon>
        <taxon>Metazoa</taxon>
        <taxon>Ecdysozoa</taxon>
        <taxon>Arthropoda</taxon>
        <taxon>Chelicerata</taxon>
        <taxon>Arachnida</taxon>
        <taxon>Acari</taxon>
        <taxon>Acariformes</taxon>
        <taxon>Sarcoptiformes</taxon>
        <taxon>Oribatida</taxon>
        <taxon>Brachypylina</taxon>
        <taxon>Oppioidea</taxon>
        <taxon>Oppiidae</taxon>
        <taxon>Oppiella</taxon>
    </lineage>
</organism>
<evidence type="ECO:0000313" key="2">
    <source>
        <dbReference type="EMBL" id="CAD7663612.1"/>
    </source>
</evidence>
<evidence type="ECO:0000313" key="3">
    <source>
        <dbReference type="Proteomes" id="UP000728032"/>
    </source>
</evidence>
<feature type="compositionally biased region" description="Polar residues" evidence="1">
    <location>
        <begin position="42"/>
        <end position="52"/>
    </location>
</feature>
<sequence>MNRFGGQSSPWASGAPPMYGHNNHAPPPPPQYGTPAYGHTSGPWNVSPQMRNTGGWGAPTPPGPIQHMQPQQQRRPPGQGFNMRP</sequence>
<reference evidence="2" key="1">
    <citation type="submission" date="2020-11" db="EMBL/GenBank/DDBJ databases">
        <authorList>
            <person name="Tran Van P."/>
        </authorList>
    </citation>
    <scope>NUCLEOTIDE SEQUENCE</scope>
</reference>
<protein>
    <submittedName>
        <fullName evidence="2">Uncharacterized protein</fullName>
    </submittedName>
</protein>